<organism evidence="15 16">
    <name type="scientific">Leptothoe kymatousa TAU-MAC 1615</name>
    <dbReference type="NCBI Taxonomy" id="2364775"/>
    <lineage>
        <taxon>Bacteria</taxon>
        <taxon>Bacillati</taxon>
        <taxon>Cyanobacteriota</taxon>
        <taxon>Cyanophyceae</taxon>
        <taxon>Nodosilineales</taxon>
        <taxon>Cymatolegaceae</taxon>
        <taxon>Leptothoe</taxon>
        <taxon>Leptothoe kymatousa</taxon>
    </lineage>
</organism>
<comment type="subcellular location">
    <subcellularLocation>
        <location evidence="2">Cell membrane</location>
        <topology evidence="2">Multi-pass membrane protein</topology>
    </subcellularLocation>
</comment>
<feature type="region of interest" description="Disordered" evidence="12">
    <location>
        <begin position="206"/>
        <end position="266"/>
    </location>
</feature>
<dbReference type="GO" id="GO:0008237">
    <property type="term" value="F:metallopeptidase activity"/>
    <property type="evidence" value="ECO:0007669"/>
    <property type="project" value="UniProtKB-KW"/>
</dbReference>
<evidence type="ECO:0000256" key="8">
    <source>
        <dbReference type="ARBA" id="ARBA00022833"/>
    </source>
</evidence>
<keyword evidence="5 13" id="KW-0812">Transmembrane</keyword>
<feature type="transmembrane region" description="Helical" evidence="13">
    <location>
        <begin position="814"/>
        <end position="834"/>
    </location>
</feature>
<evidence type="ECO:0000256" key="2">
    <source>
        <dbReference type="ARBA" id="ARBA00004651"/>
    </source>
</evidence>
<evidence type="ECO:0000256" key="6">
    <source>
        <dbReference type="ARBA" id="ARBA00022723"/>
    </source>
</evidence>
<feature type="transmembrane region" description="Helical" evidence="13">
    <location>
        <begin position="633"/>
        <end position="665"/>
    </location>
</feature>
<name>A0ABS5Y3A7_9CYAN</name>
<protein>
    <submittedName>
        <fullName evidence="15">M48 family metalloprotease</fullName>
    </submittedName>
</protein>
<feature type="region of interest" description="Disordered" evidence="12">
    <location>
        <begin position="128"/>
        <end position="181"/>
    </location>
</feature>
<dbReference type="Gene3D" id="3.30.2010.10">
    <property type="entry name" value="Metalloproteases ('zincins'), catalytic domain"/>
    <property type="match status" value="1"/>
</dbReference>
<dbReference type="Gene3D" id="1.25.40.10">
    <property type="entry name" value="Tetratricopeptide repeat domain"/>
    <property type="match status" value="1"/>
</dbReference>
<keyword evidence="10 15" id="KW-0482">Metalloprotease</keyword>
<keyword evidence="9 13" id="KW-1133">Transmembrane helix</keyword>
<evidence type="ECO:0000256" key="10">
    <source>
        <dbReference type="ARBA" id="ARBA00023049"/>
    </source>
</evidence>
<evidence type="ECO:0000256" key="1">
    <source>
        <dbReference type="ARBA" id="ARBA00001947"/>
    </source>
</evidence>
<evidence type="ECO:0000256" key="5">
    <source>
        <dbReference type="ARBA" id="ARBA00022692"/>
    </source>
</evidence>
<keyword evidence="4" id="KW-0645">Protease</keyword>
<dbReference type="InterPro" id="IPR011990">
    <property type="entry name" value="TPR-like_helical_dom_sf"/>
</dbReference>
<dbReference type="InterPro" id="IPR001915">
    <property type="entry name" value="Peptidase_M48"/>
</dbReference>
<sequence>MGIEKSPEQLIKAGLTAFKQKHYGRAIAIFQGLRQDKAIAMGYRLKAQMGLIRTYEAQGDAAKAKQLCQSLLQSKSQSIRQWGQQTLNRLSVDDISKGPLEQAGHPAGEEMSTASSGFVPLEQPAAMPKASIPKGSVDESPASIDVSSSEELENSSAVFEDKTDLSTGASSSTIEASAEHKSLSKNDELAANGASLFHYQTLNSPQTTQVDAAQTSVQTDGTEDSHEPVVSSLRPETEVAPEQQSPKNGRQRSSDKAPNGPDTWPVGGRLNQLKSLGKIGMGRLWLAQIFTLGLFFWVVRGLVQLVLWGIRSYFQFLDQLLPLHLRLSPLLWEPHTWTVIVGFGVLVLASPWLWGFCLSSGRRLSLQQLQEFSPEAVELFQRFCAKRRWQQPTIDLLPTEIPLIFSYGWCPRYGHLVISQGLLDDLAPDEIAALMIYEMSHWSKWDWVFFSAHGLLLQGLHRAYWFFARWGEARPMLLRAAAGVLSTLSYGVFWLLVKVGATLSRIRVPYRDRTAAEITGNPNGLIRGMAKLARAMEQAITAQGYTPPLLESLELMLPVAATNAISVDHLAWGMLNPLRHGLSIHQGHPPLGDRLYTLGAYARHWRLKPSLDISRFRAGYGKRSLSAQDWSTLILWGGLWSGLCLGFGIALLMWVVGAIAAALNIEFLSWLYRDRSVLLSMPLIVAATVQLLRINLFFPEIASSLPINAAKLENWQKDTQLTPLNSLPLKINGTLTGRPALANWLGQEWRLKTHLGSLKLHYISYGGVLSNFLGPSPWLNQSLQVTGWFRRGHYAWVDIQHLRTEDNQIKTARYPIWSAIVSFVPLVYGVWLLMSGG</sequence>
<feature type="transmembrane region" description="Helical" evidence="13">
    <location>
        <begin position="677"/>
        <end position="698"/>
    </location>
</feature>
<accession>A0ABS5Y3A7</accession>
<evidence type="ECO:0000256" key="4">
    <source>
        <dbReference type="ARBA" id="ARBA00022670"/>
    </source>
</evidence>
<keyword evidence="7" id="KW-0378">Hydrolase</keyword>
<feature type="domain" description="Peptidase M48" evidence="14">
    <location>
        <begin position="405"/>
        <end position="598"/>
    </location>
</feature>
<feature type="compositionally biased region" description="Polar residues" evidence="12">
    <location>
        <begin position="165"/>
        <end position="175"/>
    </location>
</feature>
<feature type="compositionally biased region" description="Polar residues" evidence="12">
    <location>
        <begin position="206"/>
        <end position="220"/>
    </location>
</feature>
<dbReference type="Proteomes" id="UP001196661">
    <property type="component" value="Unassembled WGS sequence"/>
</dbReference>
<keyword evidence="16" id="KW-1185">Reference proteome</keyword>
<evidence type="ECO:0000256" key="12">
    <source>
        <dbReference type="SAM" id="MobiDB-lite"/>
    </source>
</evidence>
<dbReference type="RefSeq" id="WP_215618202.1">
    <property type="nucleotide sequence ID" value="NZ_JADOER010000007.1"/>
</dbReference>
<feature type="transmembrane region" description="Helical" evidence="13">
    <location>
        <begin position="337"/>
        <end position="358"/>
    </location>
</feature>
<evidence type="ECO:0000256" key="9">
    <source>
        <dbReference type="ARBA" id="ARBA00022989"/>
    </source>
</evidence>
<evidence type="ECO:0000313" key="15">
    <source>
        <dbReference type="EMBL" id="MBT9312305.1"/>
    </source>
</evidence>
<dbReference type="InterPro" id="IPR050083">
    <property type="entry name" value="HtpX_protease"/>
</dbReference>
<evidence type="ECO:0000313" key="16">
    <source>
        <dbReference type="Proteomes" id="UP001196661"/>
    </source>
</evidence>
<keyword evidence="6" id="KW-0479">Metal-binding</keyword>
<comment type="caution">
    <text evidence="15">The sequence shown here is derived from an EMBL/GenBank/DDBJ whole genome shotgun (WGS) entry which is preliminary data.</text>
</comment>
<feature type="transmembrane region" description="Helical" evidence="13">
    <location>
        <begin position="284"/>
        <end position="310"/>
    </location>
</feature>
<comment type="cofactor">
    <cofactor evidence="1">
        <name>Zn(2+)</name>
        <dbReference type="ChEBI" id="CHEBI:29105"/>
    </cofactor>
</comment>
<dbReference type="EMBL" id="JADOER010000007">
    <property type="protein sequence ID" value="MBT9312305.1"/>
    <property type="molecule type" value="Genomic_DNA"/>
</dbReference>
<feature type="transmembrane region" description="Helical" evidence="13">
    <location>
        <begin position="476"/>
        <end position="497"/>
    </location>
</feature>
<dbReference type="Pfam" id="PF01435">
    <property type="entry name" value="Peptidase_M48"/>
    <property type="match status" value="1"/>
</dbReference>
<keyword evidence="11 13" id="KW-0472">Membrane</keyword>
<feature type="transmembrane region" description="Helical" evidence="13">
    <location>
        <begin position="445"/>
        <end position="464"/>
    </location>
</feature>
<dbReference type="PANTHER" id="PTHR43221:SF1">
    <property type="entry name" value="PROTEASE HTPX"/>
    <property type="match status" value="1"/>
</dbReference>
<keyword evidence="8" id="KW-0862">Zinc</keyword>
<reference evidence="15 16" key="1">
    <citation type="journal article" date="2021" name="Mar. Drugs">
        <title>Genome Reduction and Secondary Metabolism of the Marine Sponge-Associated Cyanobacterium Leptothoe.</title>
        <authorList>
            <person name="Konstantinou D."/>
            <person name="Popin R.V."/>
            <person name="Fewer D.P."/>
            <person name="Sivonen K."/>
            <person name="Gkelis S."/>
        </authorList>
    </citation>
    <scope>NUCLEOTIDE SEQUENCE [LARGE SCALE GENOMIC DNA]</scope>
    <source>
        <strain evidence="15 16">TAU-MAC 1615</strain>
    </source>
</reference>
<evidence type="ECO:0000256" key="3">
    <source>
        <dbReference type="ARBA" id="ARBA00022475"/>
    </source>
</evidence>
<evidence type="ECO:0000256" key="13">
    <source>
        <dbReference type="SAM" id="Phobius"/>
    </source>
</evidence>
<dbReference type="PANTHER" id="PTHR43221">
    <property type="entry name" value="PROTEASE HTPX"/>
    <property type="match status" value="1"/>
</dbReference>
<gene>
    <name evidence="15" type="ORF">IXB28_08825</name>
</gene>
<keyword evidence="3" id="KW-1003">Cell membrane</keyword>
<proteinExistence type="predicted"/>
<feature type="region of interest" description="Disordered" evidence="12">
    <location>
        <begin position="93"/>
        <end position="114"/>
    </location>
</feature>
<evidence type="ECO:0000259" key="14">
    <source>
        <dbReference type="Pfam" id="PF01435"/>
    </source>
</evidence>
<evidence type="ECO:0000256" key="11">
    <source>
        <dbReference type="ARBA" id="ARBA00023136"/>
    </source>
</evidence>
<evidence type="ECO:0000256" key="7">
    <source>
        <dbReference type="ARBA" id="ARBA00022801"/>
    </source>
</evidence>